<feature type="region of interest" description="Disordered" evidence="1">
    <location>
        <begin position="516"/>
        <end position="595"/>
    </location>
</feature>
<feature type="compositionally biased region" description="Low complexity" evidence="1">
    <location>
        <begin position="11"/>
        <end position="28"/>
    </location>
</feature>
<feature type="compositionally biased region" description="Basic and acidic residues" evidence="1">
    <location>
        <begin position="558"/>
        <end position="579"/>
    </location>
</feature>
<accession>A0ABD3PJ46</accession>
<evidence type="ECO:0000313" key="3">
    <source>
        <dbReference type="Proteomes" id="UP001516023"/>
    </source>
</evidence>
<organism evidence="2 3">
    <name type="scientific">Cyclotella cryptica</name>
    <dbReference type="NCBI Taxonomy" id="29204"/>
    <lineage>
        <taxon>Eukaryota</taxon>
        <taxon>Sar</taxon>
        <taxon>Stramenopiles</taxon>
        <taxon>Ochrophyta</taxon>
        <taxon>Bacillariophyta</taxon>
        <taxon>Coscinodiscophyceae</taxon>
        <taxon>Thalassiosirophycidae</taxon>
        <taxon>Stephanodiscales</taxon>
        <taxon>Stephanodiscaceae</taxon>
        <taxon>Cyclotella</taxon>
    </lineage>
</organism>
<sequence length="595" mass="65646">MLHDRSQMNLRPNKPTTTTTIPTEQQQQQRRHAMRQPIPASTTSSDPPPIQPSPTATSLAYSMDTEVPPPPAYQFQRSERIDPHHSHGRPGSFATTEDSIDASLCSEMSYYDSYQGYSYQSGEGGANAAGGSTNGWARQEEGGRDATETVHRMHRDLLRLLSRPELFHEALEWEELVERGVEDPAAYLRASGDERSISVLGKYISQILCNYSSQHYSKHDDNGIKSFENEFDEDSDYPTSPGGAASENKQSERGDDSSNAMKHSANEDFSNVLSGNCNTSALKTNKNNEEEKKDYIPLAHHIFAADAEVVLPQALTASQLFGIERVTGIELEAAAGIAGLSMLFLRWLALMPEGDHENIIDPPGLTVMRIAGGRYRVTGAHRVVWRWMNKFSPASVFQTPTNVNKADTSTSTTEEGESPDTDFDFGDLVTMTIIDVFETDSDGKLLSYCPTFDNRAVHKTQEVTERIRKGASHLMERMDVVKRSPAGKSVNRAAGNFGKMAISVGSLVRHKIEEEIHKHQKSPRRHGASPGGGEAVEEDDVDTVGKNDHSLGPVLEIESSKEELSVETPNDNKSDEKLLPHIPRGVWKSNPLADS</sequence>
<evidence type="ECO:0000313" key="2">
    <source>
        <dbReference type="EMBL" id="KAL3786450.1"/>
    </source>
</evidence>
<keyword evidence="3" id="KW-1185">Reference proteome</keyword>
<feature type="region of interest" description="Disordered" evidence="1">
    <location>
        <begin position="1"/>
        <end position="75"/>
    </location>
</feature>
<reference evidence="2 3" key="1">
    <citation type="journal article" date="2020" name="G3 (Bethesda)">
        <title>Improved Reference Genome for Cyclotella cryptica CCMP332, a Model for Cell Wall Morphogenesis, Salinity Adaptation, and Lipid Production in Diatoms (Bacillariophyta).</title>
        <authorList>
            <person name="Roberts W.R."/>
            <person name="Downey K.M."/>
            <person name="Ruck E.C."/>
            <person name="Traller J.C."/>
            <person name="Alverson A.J."/>
        </authorList>
    </citation>
    <scope>NUCLEOTIDE SEQUENCE [LARGE SCALE GENOMIC DNA]</scope>
    <source>
        <strain evidence="2 3">CCMP332</strain>
    </source>
</reference>
<feature type="region of interest" description="Disordered" evidence="1">
    <location>
        <begin position="222"/>
        <end position="263"/>
    </location>
</feature>
<protein>
    <submittedName>
        <fullName evidence="2">Uncharacterized protein</fullName>
    </submittedName>
</protein>
<comment type="caution">
    <text evidence="2">The sequence shown here is derived from an EMBL/GenBank/DDBJ whole genome shotgun (WGS) entry which is preliminary data.</text>
</comment>
<feature type="compositionally biased region" description="Basic residues" evidence="1">
    <location>
        <begin position="518"/>
        <end position="527"/>
    </location>
</feature>
<evidence type="ECO:0000256" key="1">
    <source>
        <dbReference type="SAM" id="MobiDB-lite"/>
    </source>
</evidence>
<dbReference type="Proteomes" id="UP001516023">
    <property type="component" value="Unassembled WGS sequence"/>
</dbReference>
<proteinExistence type="predicted"/>
<dbReference type="AlphaFoldDB" id="A0ABD3PJ46"/>
<feature type="region of interest" description="Disordered" evidence="1">
    <location>
        <begin position="400"/>
        <end position="421"/>
    </location>
</feature>
<gene>
    <name evidence="2" type="ORF">HJC23_011031</name>
</gene>
<dbReference type="EMBL" id="JABMIG020000194">
    <property type="protein sequence ID" value="KAL3786450.1"/>
    <property type="molecule type" value="Genomic_DNA"/>
</dbReference>
<name>A0ABD3PJ46_9STRA</name>